<dbReference type="InterPro" id="IPR001888">
    <property type="entry name" value="Transposase_1"/>
</dbReference>
<proteinExistence type="predicted"/>
<accession>A0A815VFP7</accession>
<dbReference type="PANTHER" id="PTHR46060">
    <property type="entry name" value="MARINER MOS1 TRANSPOSASE-LIKE PROTEIN"/>
    <property type="match status" value="1"/>
</dbReference>
<dbReference type="InterPro" id="IPR052709">
    <property type="entry name" value="Transposase-MT_Hybrid"/>
</dbReference>
<dbReference type="Pfam" id="PF01359">
    <property type="entry name" value="Transposase_1"/>
    <property type="match status" value="1"/>
</dbReference>
<protein>
    <recommendedName>
        <fullName evidence="5">Transposase</fullName>
    </recommendedName>
</protein>
<dbReference type="Proteomes" id="UP000663828">
    <property type="component" value="Unassembled WGS sequence"/>
</dbReference>
<dbReference type="OrthoDB" id="10017160at2759"/>
<organism evidence="1 4">
    <name type="scientific">Adineta ricciae</name>
    <name type="common">Rotifer</name>
    <dbReference type="NCBI Taxonomy" id="249248"/>
    <lineage>
        <taxon>Eukaryota</taxon>
        <taxon>Metazoa</taxon>
        <taxon>Spiralia</taxon>
        <taxon>Gnathifera</taxon>
        <taxon>Rotifera</taxon>
        <taxon>Eurotatoria</taxon>
        <taxon>Bdelloidea</taxon>
        <taxon>Adinetida</taxon>
        <taxon>Adinetidae</taxon>
        <taxon>Adineta</taxon>
    </lineage>
</organism>
<dbReference type="Proteomes" id="UP000663852">
    <property type="component" value="Unassembled WGS sequence"/>
</dbReference>
<dbReference type="Gene3D" id="3.30.420.10">
    <property type="entry name" value="Ribonuclease H-like superfamily/Ribonuclease H"/>
    <property type="match status" value="1"/>
</dbReference>
<evidence type="ECO:0000313" key="1">
    <source>
        <dbReference type="EMBL" id="CAF1529591.1"/>
    </source>
</evidence>
<keyword evidence="3" id="KW-1185">Reference proteome</keyword>
<dbReference type="AlphaFoldDB" id="A0A815VFP7"/>
<name>A0A815VFP7_ADIRI</name>
<dbReference type="InterPro" id="IPR036397">
    <property type="entry name" value="RNaseH_sf"/>
</dbReference>
<evidence type="ECO:0008006" key="5">
    <source>
        <dbReference type="Google" id="ProtNLM"/>
    </source>
</evidence>
<evidence type="ECO:0000313" key="2">
    <source>
        <dbReference type="EMBL" id="CAF1570156.1"/>
    </source>
</evidence>
<evidence type="ECO:0000313" key="4">
    <source>
        <dbReference type="Proteomes" id="UP000663852"/>
    </source>
</evidence>
<dbReference type="EMBL" id="CAJNOR010005625">
    <property type="protein sequence ID" value="CAF1570156.1"/>
    <property type="molecule type" value="Genomic_DNA"/>
</dbReference>
<reference evidence="1" key="1">
    <citation type="submission" date="2021-02" db="EMBL/GenBank/DDBJ databases">
        <authorList>
            <person name="Nowell W R."/>
        </authorList>
    </citation>
    <scope>NUCLEOTIDE SEQUENCE</scope>
</reference>
<sequence>MKNHLGMKKVCTRWVPKLLTPVQLANRMDCCGELLQQSEEDLVMKLGCATMILSLSWKARPGRDQDGVLLIDYLPRGAIMNGQYYALIIERLHSVLLEKHRNKVYRGVLLLHDNLSVHKSNIAQAAIQQNNFIELNHPAYSQDIAPSDHHLPGVPKVLRHFLFW</sequence>
<evidence type="ECO:0000313" key="3">
    <source>
        <dbReference type="Proteomes" id="UP000663828"/>
    </source>
</evidence>
<gene>
    <name evidence="1" type="ORF">EDS130_LOCUS44465</name>
    <name evidence="2" type="ORF">XAT740_LOCUS44404</name>
</gene>
<dbReference type="GO" id="GO:0003676">
    <property type="term" value="F:nucleic acid binding"/>
    <property type="evidence" value="ECO:0007669"/>
    <property type="project" value="InterPro"/>
</dbReference>
<dbReference type="EMBL" id="CAJNOJ010000861">
    <property type="protein sequence ID" value="CAF1529591.1"/>
    <property type="molecule type" value="Genomic_DNA"/>
</dbReference>
<comment type="caution">
    <text evidence="1">The sequence shown here is derived from an EMBL/GenBank/DDBJ whole genome shotgun (WGS) entry which is preliminary data.</text>
</comment>
<dbReference type="PANTHER" id="PTHR46060:SF1">
    <property type="entry name" value="MARINER MOS1 TRANSPOSASE-LIKE PROTEIN"/>
    <property type="match status" value="1"/>
</dbReference>